<dbReference type="PROSITE" id="PS50893">
    <property type="entry name" value="ABC_TRANSPORTER_2"/>
    <property type="match status" value="1"/>
</dbReference>
<keyword evidence="8" id="KW-1185">Reference proteome</keyword>
<dbReference type="InterPro" id="IPR013563">
    <property type="entry name" value="Oligopep_ABC_C"/>
</dbReference>
<evidence type="ECO:0000256" key="2">
    <source>
        <dbReference type="ARBA" id="ARBA00005417"/>
    </source>
</evidence>
<comment type="subcellular location">
    <subcellularLocation>
        <location evidence="1">Cell inner membrane</location>
        <topology evidence="1">Peripheral membrane protein</topology>
    </subcellularLocation>
</comment>
<accession>A0ABW0HHX8</accession>
<name>A0ABW0HHX8_9HYPH</name>
<evidence type="ECO:0000256" key="5">
    <source>
        <dbReference type="ARBA" id="ARBA00022840"/>
    </source>
</evidence>
<gene>
    <name evidence="7" type="ORF">ACFPPC_29645</name>
</gene>
<sequence>MAEIPALPPDVLLDVRGLTKLFPPRRSLFQRKAANPVRAVEDVSFEIRQGETLGLVGESGCGKSTVTRLLLGIHRPTAGTMRYRRKDGGSVDLDRLSEDERLAYCTDLRIVFQDPQSSLNPRLQVRDIVGEVLKVNKLVPPAEIEAKVRDLLAKVGLRPEYARRYPHAFSGGERQRVGIARALATHPRLVVLDEAVSALDVSVRAQTLNLLRDLQEEFGLTYLFVSHDLSVIEYICDRVVVMYVGQVVEIATSEALFARPLHPYTEALLSALPIPDPAQRRQNRRIRLPGEVADPANRPPGCAFHPRCRFATEACRTTPPPLRDLRGRSVACHHAEALALKGVETIQTGHANA</sequence>
<evidence type="ECO:0000313" key="8">
    <source>
        <dbReference type="Proteomes" id="UP001596104"/>
    </source>
</evidence>
<keyword evidence="5 7" id="KW-0067">ATP-binding</keyword>
<dbReference type="GO" id="GO:0005524">
    <property type="term" value="F:ATP binding"/>
    <property type="evidence" value="ECO:0007669"/>
    <property type="project" value="UniProtKB-KW"/>
</dbReference>
<dbReference type="InterPro" id="IPR003593">
    <property type="entry name" value="AAA+_ATPase"/>
</dbReference>
<dbReference type="Proteomes" id="UP001596104">
    <property type="component" value="Unassembled WGS sequence"/>
</dbReference>
<dbReference type="InterPro" id="IPR003439">
    <property type="entry name" value="ABC_transporter-like_ATP-bd"/>
</dbReference>
<keyword evidence="3" id="KW-0813">Transport</keyword>
<evidence type="ECO:0000256" key="3">
    <source>
        <dbReference type="ARBA" id="ARBA00022448"/>
    </source>
</evidence>
<feature type="domain" description="ABC transporter" evidence="6">
    <location>
        <begin position="13"/>
        <end position="269"/>
    </location>
</feature>
<dbReference type="EMBL" id="JBHSLV010000078">
    <property type="protein sequence ID" value="MFC5396818.1"/>
    <property type="molecule type" value="Genomic_DNA"/>
</dbReference>
<dbReference type="InterPro" id="IPR027417">
    <property type="entry name" value="P-loop_NTPase"/>
</dbReference>
<dbReference type="PANTHER" id="PTHR43776:SF7">
    <property type="entry name" value="D,D-DIPEPTIDE TRANSPORT ATP-BINDING PROTEIN DDPF-RELATED"/>
    <property type="match status" value="1"/>
</dbReference>
<keyword evidence="4" id="KW-0547">Nucleotide-binding</keyword>
<dbReference type="Gene3D" id="3.40.50.300">
    <property type="entry name" value="P-loop containing nucleotide triphosphate hydrolases"/>
    <property type="match status" value="1"/>
</dbReference>
<dbReference type="InterPro" id="IPR050319">
    <property type="entry name" value="ABC_transp_ATP-bind"/>
</dbReference>
<organism evidence="7 8">
    <name type="scientific">Bosea vestrisii</name>
    <dbReference type="NCBI Taxonomy" id="151416"/>
    <lineage>
        <taxon>Bacteria</taxon>
        <taxon>Pseudomonadati</taxon>
        <taxon>Pseudomonadota</taxon>
        <taxon>Alphaproteobacteria</taxon>
        <taxon>Hyphomicrobiales</taxon>
        <taxon>Boseaceae</taxon>
        <taxon>Bosea</taxon>
    </lineage>
</organism>
<dbReference type="SMART" id="SM00382">
    <property type="entry name" value="AAA"/>
    <property type="match status" value="1"/>
</dbReference>
<dbReference type="PROSITE" id="PS00211">
    <property type="entry name" value="ABC_TRANSPORTER_1"/>
    <property type="match status" value="1"/>
</dbReference>
<dbReference type="CDD" id="cd03257">
    <property type="entry name" value="ABC_NikE_OppD_transporters"/>
    <property type="match status" value="1"/>
</dbReference>
<dbReference type="NCBIfam" id="TIGR01727">
    <property type="entry name" value="oligo_HPY"/>
    <property type="match status" value="1"/>
</dbReference>
<evidence type="ECO:0000259" key="6">
    <source>
        <dbReference type="PROSITE" id="PS50893"/>
    </source>
</evidence>
<comment type="similarity">
    <text evidence="2">Belongs to the ABC transporter superfamily.</text>
</comment>
<dbReference type="SUPFAM" id="SSF52540">
    <property type="entry name" value="P-loop containing nucleoside triphosphate hydrolases"/>
    <property type="match status" value="1"/>
</dbReference>
<dbReference type="Pfam" id="PF08352">
    <property type="entry name" value="oligo_HPY"/>
    <property type="match status" value="1"/>
</dbReference>
<proteinExistence type="inferred from homology"/>
<dbReference type="RefSeq" id="WP_377013554.1">
    <property type="nucleotide sequence ID" value="NZ_JBHSLV010000078.1"/>
</dbReference>
<dbReference type="Pfam" id="PF00005">
    <property type="entry name" value="ABC_tran"/>
    <property type="match status" value="1"/>
</dbReference>
<evidence type="ECO:0000256" key="1">
    <source>
        <dbReference type="ARBA" id="ARBA00004417"/>
    </source>
</evidence>
<reference evidence="8" key="1">
    <citation type="journal article" date="2019" name="Int. J. Syst. Evol. Microbiol.">
        <title>The Global Catalogue of Microorganisms (GCM) 10K type strain sequencing project: providing services to taxonomists for standard genome sequencing and annotation.</title>
        <authorList>
            <consortium name="The Broad Institute Genomics Platform"/>
            <consortium name="The Broad Institute Genome Sequencing Center for Infectious Disease"/>
            <person name="Wu L."/>
            <person name="Ma J."/>
        </authorList>
    </citation>
    <scope>NUCLEOTIDE SEQUENCE [LARGE SCALE GENOMIC DNA]</scope>
    <source>
        <strain evidence="8">CGMCC 1.16326</strain>
    </source>
</reference>
<dbReference type="PANTHER" id="PTHR43776">
    <property type="entry name" value="TRANSPORT ATP-BINDING PROTEIN"/>
    <property type="match status" value="1"/>
</dbReference>
<dbReference type="InterPro" id="IPR017871">
    <property type="entry name" value="ABC_transporter-like_CS"/>
</dbReference>
<comment type="caution">
    <text evidence="7">The sequence shown here is derived from an EMBL/GenBank/DDBJ whole genome shotgun (WGS) entry which is preliminary data.</text>
</comment>
<evidence type="ECO:0000256" key="4">
    <source>
        <dbReference type="ARBA" id="ARBA00022741"/>
    </source>
</evidence>
<evidence type="ECO:0000313" key="7">
    <source>
        <dbReference type="EMBL" id="MFC5396818.1"/>
    </source>
</evidence>
<protein>
    <submittedName>
        <fullName evidence="7">ABC transporter ATP-binding protein</fullName>
    </submittedName>
</protein>